<comment type="caution">
    <text evidence="1">The sequence shown here is derived from an EMBL/GenBank/DDBJ whole genome shotgun (WGS) entry which is preliminary data.</text>
</comment>
<proteinExistence type="predicted"/>
<protein>
    <submittedName>
        <fullName evidence="1">Uncharacterized protein</fullName>
    </submittedName>
</protein>
<dbReference type="EMBL" id="JASCZI010121007">
    <property type="protein sequence ID" value="MED6158821.1"/>
    <property type="molecule type" value="Genomic_DNA"/>
</dbReference>
<sequence>MSFRSSIPTQLAQVDRRCRRGCAGAWWGIVIGEGHVEAGLVVDGSERLVKVKGKVILQRGVARLKGLKGREPRLMRGWGMMGNWRCEDRARAMPWRGLGAVKGGLGCEKGGRGKGPRHSHAMEWCWRGQGKESEGEPRPNMVVAWWGCMEGCYDSSLFLTEQSSSANVFLHLFLIQTQASCNSIYLQNRISL</sequence>
<accession>A0ABU6UC55</accession>
<reference evidence="1 2" key="1">
    <citation type="journal article" date="2023" name="Plants (Basel)">
        <title>Bridging the Gap: Combining Genomics and Transcriptomics Approaches to Understand Stylosanthes scabra, an Orphan Legume from the Brazilian Caatinga.</title>
        <authorList>
            <person name="Ferreira-Neto J.R.C."/>
            <person name="da Silva M.D."/>
            <person name="Binneck E."/>
            <person name="de Melo N.F."/>
            <person name="da Silva R.H."/>
            <person name="de Melo A.L.T.M."/>
            <person name="Pandolfi V."/>
            <person name="Bustamante F.O."/>
            <person name="Brasileiro-Vidal A.C."/>
            <person name="Benko-Iseppon A.M."/>
        </authorList>
    </citation>
    <scope>NUCLEOTIDE SEQUENCE [LARGE SCALE GENOMIC DNA]</scope>
    <source>
        <tissue evidence="1">Leaves</tissue>
    </source>
</reference>
<name>A0ABU6UC55_9FABA</name>
<dbReference type="Proteomes" id="UP001341840">
    <property type="component" value="Unassembled WGS sequence"/>
</dbReference>
<evidence type="ECO:0000313" key="1">
    <source>
        <dbReference type="EMBL" id="MED6158821.1"/>
    </source>
</evidence>
<keyword evidence="2" id="KW-1185">Reference proteome</keyword>
<evidence type="ECO:0000313" key="2">
    <source>
        <dbReference type="Proteomes" id="UP001341840"/>
    </source>
</evidence>
<organism evidence="1 2">
    <name type="scientific">Stylosanthes scabra</name>
    <dbReference type="NCBI Taxonomy" id="79078"/>
    <lineage>
        <taxon>Eukaryota</taxon>
        <taxon>Viridiplantae</taxon>
        <taxon>Streptophyta</taxon>
        <taxon>Embryophyta</taxon>
        <taxon>Tracheophyta</taxon>
        <taxon>Spermatophyta</taxon>
        <taxon>Magnoliopsida</taxon>
        <taxon>eudicotyledons</taxon>
        <taxon>Gunneridae</taxon>
        <taxon>Pentapetalae</taxon>
        <taxon>rosids</taxon>
        <taxon>fabids</taxon>
        <taxon>Fabales</taxon>
        <taxon>Fabaceae</taxon>
        <taxon>Papilionoideae</taxon>
        <taxon>50 kb inversion clade</taxon>
        <taxon>dalbergioids sensu lato</taxon>
        <taxon>Dalbergieae</taxon>
        <taxon>Pterocarpus clade</taxon>
        <taxon>Stylosanthes</taxon>
    </lineage>
</organism>
<gene>
    <name evidence="1" type="ORF">PIB30_036442</name>
</gene>